<dbReference type="InParanoid" id="A0A251SR70"/>
<keyword evidence="2" id="KW-0472">Membrane</keyword>
<name>A0A251SR70_HELAN</name>
<gene>
    <name evidence="3" type="ORF">HannXRQ_Chr13g0401021</name>
</gene>
<feature type="compositionally biased region" description="Basic and acidic residues" evidence="1">
    <location>
        <begin position="58"/>
        <end position="72"/>
    </location>
</feature>
<evidence type="ECO:0000313" key="4">
    <source>
        <dbReference type="Proteomes" id="UP000215914"/>
    </source>
</evidence>
<protein>
    <submittedName>
        <fullName evidence="3">Uncharacterized protein</fullName>
    </submittedName>
</protein>
<organism evidence="3 4">
    <name type="scientific">Helianthus annuus</name>
    <name type="common">Common sunflower</name>
    <dbReference type="NCBI Taxonomy" id="4232"/>
    <lineage>
        <taxon>Eukaryota</taxon>
        <taxon>Viridiplantae</taxon>
        <taxon>Streptophyta</taxon>
        <taxon>Embryophyta</taxon>
        <taxon>Tracheophyta</taxon>
        <taxon>Spermatophyta</taxon>
        <taxon>Magnoliopsida</taxon>
        <taxon>eudicotyledons</taxon>
        <taxon>Gunneridae</taxon>
        <taxon>Pentapetalae</taxon>
        <taxon>asterids</taxon>
        <taxon>campanulids</taxon>
        <taxon>Asterales</taxon>
        <taxon>Asteraceae</taxon>
        <taxon>Asteroideae</taxon>
        <taxon>Heliantheae alliance</taxon>
        <taxon>Heliantheae</taxon>
        <taxon>Helianthus</taxon>
    </lineage>
</organism>
<accession>A0A251SR70</accession>
<sequence>MSITVCHFNTIICHVHCYNVNRPNQKSKNPKARPNQKSKNPTGRIFSNRLNQKSKNLTRSDLRSVVRQEGERVAPTQRTDSYSNWPIHYLRVHDEFRRVIVAGIYMAIGFGRWTSGTMMLIGIITQ</sequence>
<evidence type="ECO:0000313" key="3">
    <source>
        <dbReference type="EMBL" id="OTG01338.1"/>
    </source>
</evidence>
<feature type="transmembrane region" description="Helical" evidence="2">
    <location>
        <begin position="99"/>
        <end position="124"/>
    </location>
</feature>
<reference evidence="4" key="1">
    <citation type="journal article" date="2017" name="Nature">
        <title>The sunflower genome provides insights into oil metabolism, flowering and Asterid evolution.</title>
        <authorList>
            <person name="Badouin H."/>
            <person name="Gouzy J."/>
            <person name="Grassa C.J."/>
            <person name="Murat F."/>
            <person name="Staton S.E."/>
            <person name="Cottret L."/>
            <person name="Lelandais-Briere C."/>
            <person name="Owens G.L."/>
            <person name="Carrere S."/>
            <person name="Mayjonade B."/>
            <person name="Legrand L."/>
            <person name="Gill N."/>
            <person name="Kane N.C."/>
            <person name="Bowers J.E."/>
            <person name="Hubner S."/>
            <person name="Bellec A."/>
            <person name="Berard A."/>
            <person name="Berges H."/>
            <person name="Blanchet N."/>
            <person name="Boniface M.C."/>
            <person name="Brunel D."/>
            <person name="Catrice O."/>
            <person name="Chaidir N."/>
            <person name="Claudel C."/>
            <person name="Donnadieu C."/>
            <person name="Faraut T."/>
            <person name="Fievet G."/>
            <person name="Helmstetter N."/>
            <person name="King M."/>
            <person name="Knapp S.J."/>
            <person name="Lai Z."/>
            <person name="Le Paslier M.C."/>
            <person name="Lippi Y."/>
            <person name="Lorenzon L."/>
            <person name="Mandel J.R."/>
            <person name="Marage G."/>
            <person name="Marchand G."/>
            <person name="Marquand E."/>
            <person name="Bret-Mestries E."/>
            <person name="Morien E."/>
            <person name="Nambeesan S."/>
            <person name="Nguyen T."/>
            <person name="Pegot-Espagnet P."/>
            <person name="Pouilly N."/>
            <person name="Raftis F."/>
            <person name="Sallet E."/>
            <person name="Schiex T."/>
            <person name="Thomas J."/>
            <person name="Vandecasteele C."/>
            <person name="Vares D."/>
            <person name="Vear F."/>
            <person name="Vautrin S."/>
            <person name="Crespi M."/>
            <person name="Mangin B."/>
            <person name="Burke J.M."/>
            <person name="Salse J."/>
            <person name="Munos S."/>
            <person name="Vincourt P."/>
            <person name="Rieseberg L.H."/>
            <person name="Langlade N.B."/>
        </authorList>
    </citation>
    <scope>NUCLEOTIDE SEQUENCE [LARGE SCALE GENOMIC DNA]</scope>
    <source>
        <strain evidence="4">cv. SF193</strain>
    </source>
</reference>
<evidence type="ECO:0000256" key="2">
    <source>
        <dbReference type="SAM" id="Phobius"/>
    </source>
</evidence>
<dbReference type="EMBL" id="CM007902">
    <property type="protein sequence ID" value="OTG01338.1"/>
    <property type="molecule type" value="Genomic_DNA"/>
</dbReference>
<keyword evidence="2" id="KW-1133">Transmembrane helix</keyword>
<proteinExistence type="predicted"/>
<feature type="region of interest" description="Disordered" evidence="1">
    <location>
        <begin position="23"/>
        <end position="79"/>
    </location>
</feature>
<dbReference type="Proteomes" id="UP000215914">
    <property type="component" value="Chromosome 13"/>
</dbReference>
<keyword evidence="4" id="KW-1185">Reference proteome</keyword>
<keyword evidence="2" id="KW-0812">Transmembrane</keyword>
<evidence type="ECO:0000256" key="1">
    <source>
        <dbReference type="SAM" id="MobiDB-lite"/>
    </source>
</evidence>
<dbReference type="AlphaFoldDB" id="A0A251SR70"/>
<feature type="compositionally biased region" description="Polar residues" evidence="1">
    <location>
        <begin position="48"/>
        <end position="57"/>
    </location>
</feature>